<name>A0A315ZS55_9ACTN</name>
<protein>
    <submittedName>
        <fullName evidence="2">Putative ATPase</fullName>
    </submittedName>
</protein>
<reference evidence="2 3" key="1">
    <citation type="submission" date="2018-03" db="EMBL/GenBank/DDBJ databases">
        <title>Genomic Encyclopedia of Archaeal and Bacterial Type Strains, Phase II (KMG-II): from individual species to whole genera.</title>
        <authorList>
            <person name="Goeker M."/>
        </authorList>
    </citation>
    <scope>NUCLEOTIDE SEQUENCE [LARGE SCALE GENOMIC DNA]</scope>
    <source>
        <strain evidence="2 3">DSM 44889</strain>
    </source>
</reference>
<dbReference type="RefSeq" id="WP_109776279.1">
    <property type="nucleotide sequence ID" value="NZ_QGDQ01000035.1"/>
</dbReference>
<sequence>MDLVVHRAELVGRDHDAARVLALLLEHRLVTVTGFGGLGKTQLALAVADQAGGHPVGSQPLQVRVVLLADVRPGGVRAALARQLGVPATGSVGEYLPPGPLLLVVDNCEHVLAEAAQEVADALAGHPGVRVLATSRESLGLPGERHHPLQPLALPPAGTPAAEAVGYAAVELFVQRARAVNPHFHLDDADPSVTTLVRILDGAPLALELAAARARSMTPGELLQRFAGPRALTAKAKGPSPERHRSLAAVVAWSYDLLEPVEQRVLERLGAFAGTVTLEGAEAVCSGDGVDVADVLAALDALVDRSLVRVAGTEDLASAHRDTSSLGRTRYTLLATLRSAARVRLADRPEAERVAERHRTYVVSRARRVRAASDLRIDPVLFTDFADDAAEVEQTVAALVAGTPQQDDDDARQLADELLTSMSEAVFDGLAGTVMSMVRSVLTRWPQAPTDPRGRALRAETLSVAANAARLADDAEAARAFARAALELNAGPAGAFAHRVLAELTAWWDDDAEAGLRHVDEAIEGFARAGRIPYLWGARGVRSELLGHLGHHAAARRGFEELLPEVRDCSPWQEVHARLQAALTLVPSDPSRAVEELEGLRTGNHVAQHPFERAALLSALATAHRAAGAPDAARRFAADCLAQILAVGPWQYWQTYLAAAVPMIAEDPLRRPLARQLVALLEADGVRPIALFTPTWTADRAALGGLPVPGLTRRDALLAARDALLGVGGEQERVPVPVPVTQPPTRLGRMSCGVGVWTLTWAGTTVHVADRKGLHDLAVLLASPHREVSAVQLAGALELDGAEADLGEILDPVARRAYRRRLTALEEGGEGEGAEAVALRQQLAAGGVWHGRARRAGGTAERVRSTVGWRLRAVLRQLAAVHPELGEHLRASVRVGALCSYEPSEEVTWVVSTVVTPGIDPRIGPVVSPLAGPATSGALSGVMPPPSGPPSPR</sequence>
<dbReference type="PANTHER" id="PTHR47691:SF3">
    <property type="entry name" value="HTH-TYPE TRANSCRIPTIONAL REGULATOR RV0890C-RELATED"/>
    <property type="match status" value="1"/>
</dbReference>
<comment type="caution">
    <text evidence="2">The sequence shown here is derived from an EMBL/GenBank/DDBJ whole genome shotgun (WGS) entry which is preliminary data.</text>
</comment>
<dbReference type="SUPFAM" id="SSF52540">
    <property type="entry name" value="P-loop containing nucleoside triphosphate hydrolases"/>
    <property type="match status" value="1"/>
</dbReference>
<evidence type="ECO:0000256" key="1">
    <source>
        <dbReference type="SAM" id="MobiDB-lite"/>
    </source>
</evidence>
<gene>
    <name evidence="2" type="ORF">BXY45_13511</name>
</gene>
<evidence type="ECO:0000313" key="3">
    <source>
        <dbReference type="Proteomes" id="UP000245469"/>
    </source>
</evidence>
<dbReference type="Proteomes" id="UP000245469">
    <property type="component" value="Unassembled WGS sequence"/>
</dbReference>
<dbReference type="InterPro" id="IPR027417">
    <property type="entry name" value="P-loop_NTPase"/>
</dbReference>
<feature type="region of interest" description="Disordered" evidence="1">
    <location>
        <begin position="934"/>
        <end position="953"/>
    </location>
</feature>
<dbReference type="Gene3D" id="3.40.50.300">
    <property type="entry name" value="P-loop containing nucleotide triphosphate hydrolases"/>
    <property type="match status" value="1"/>
</dbReference>
<dbReference type="PANTHER" id="PTHR47691">
    <property type="entry name" value="REGULATOR-RELATED"/>
    <property type="match status" value="1"/>
</dbReference>
<dbReference type="OrthoDB" id="9812579at2"/>
<evidence type="ECO:0000313" key="2">
    <source>
        <dbReference type="EMBL" id="PWJ47708.1"/>
    </source>
</evidence>
<dbReference type="AlphaFoldDB" id="A0A315ZS55"/>
<dbReference type="EMBL" id="QGDQ01000035">
    <property type="protein sequence ID" value="PWJ47708.1"/>
    <property type="molecule type" value="Genomic_DNA"/>
</dbReference>
<proteinExistence type="predicted"/>
<keyword evidence="3" id="KW-1185">Reference proteome</keyword>
<feature type="compositionally biased region" description="Pro residues" evidence="1">
    <location>
        <begin position="943"/>
        <end position="953"/>
    </location>
</feature>
<accession>A0A315ZS55</accession>
<organism evidence="2 3">
    <name type="scientific">Quadrisphaera granulorum</name>
    <dbReference type="NCBI Taxonomy" id="317664"/>
    <lineage>
        <taxon>Bacteria</taxon>
        <taxon>Bacillati</taxon>
        <taxon>Actinomycetota</taxon>
        <taxon>Actinomycetes</taxon>
        <taxon>Kineosporiales</taxon>
        <taxon>Kineosporiaceae</taxon>
        <taxon>Quadrisphaera</taxon>
    </lineage>
</organism>